<feature type="domain" description="GP-PDE" evidence="2">
    <location>
        <begin position="13"/>
        <end position="167"/>
    </location>
</feature>
<sequence>MKNKVEKIEILVHRGAGACSTLRKLNINVNAKDNSKKAFECAIENGYNLVETDVKYFNRSKILVTHDKVKLTKNRKSRTKKEFTKISNQLLLDEPSSKNNFSGNKPPQHTENNPLFVNELNNYKNKLKFNVELKRCLKRHSSIFVDIFLDTISIDILHSISTFDHNIYFELIKHKKVVENKICVFYIVDNQSFGKFCRMFIKNHKKDGFLQHMNVVFNCNILDMMKEHIPKLKNIFLYGVELNQPEFYKKLFDENKNMKLSGLIIDDLMHFKAKMKKYEDFFVF</sequence>
<evidence type="ECO:0000256" key="1">
    <source>
        <dbReference type="SAM" id="MobiDB-lite"/>
    </source>
</evidence>
<dbReference type="EMBL" id="MNPJ01000015">
    <property type="protein sequence ID" value="OQS54928.1"/>
    <property type="molecule type" value="Genomic_DNA"/>
</dbReference>
<evidence type="ECO:0000313" key="3">
    <source>
        <dbReference type="EMBL" id="OQS54928.1"/>
    </source>
</evidence>
<gene>
    <name evidence="3" type="ORF">EHP00_957</name>
</gene>
<dbReference type="Pfam" id="PF03009">
    <property type="entry name" value="GDPD"/>
    <property type="match status" value="1"/>
</dbReference>
<dbReference type="Proteomes" id="UP000192758">
    <property type="component" value="Unassembled WGS sequence"/>
</dbReference>
<comment type="caution">
    <text evidence="3">The sequence shown here is derived from an EMBL/GenBank/DDBJ whole genome shotgun (WGS) entry which is preliminary data.</text>
</comment>
<proteinExistence type="predicted"/>
<accession>A0A1W0E6S4</accession>
<dbReference type="GO" id="GO:0008081">
    <property type="term" value="F:phosphoric diester hydrolase activity"/>
    <property type="evidence" value="ECO:0007669"/>
    <property type="project" value="InterPro"/>
</dbReference>
<dbReference type="InterPro" id="IPR017946">
    <property type="entry name" value="PLC-like_Pdiesterase_TIM-brl"/>
</dbReference>
<keyword evidence="4" id="KW-1185">Reference proteome</keyword>
<dbReference type="Gene3D" id="3.20.20.190">
    <property type="entry name" value="Phosphatidylinositol (PI) phosphodiesterase"/>
    <property type="match status" value="1"/>
</dbReference>
<name>A0A1W0E6S4_9MICR</name>
<dbReference type="InterPro" id="IPR030395">
    <property type="entry name" value="GP_PDE_dom"/>
</dbReference>
<dbReference type="VEuPathDB" id="MicrosporidiaDB:EHP00_957"/>
<dbReference type="AlphaFoldDB" id="A0A1W0E6S4"/>
<evidence type="ECO:0000313" key="4">
    <source>
        <dbReference type="Proteomes" id="UP000192758"/>
    </source>
</evidence>
<reference evidence="3 4" key="1">
    <citation type="journal article" date="2017" name="Environ. Microbiol.">
        <title>Decay of the glycolytic pathway and adaptation to intranuclear parasitism within Enterocytozoonidae microsporidia.</title>
        <authorList>
            <person name="Wiredu Boakye D."/>
            <person name="Jaroenlak P."/>
            <person name="Prachumwat A."/>
            <person name="Williams T.A."/>
            <person name="Bateman K.S."/>
            <person name="Itsathitphaisarn O."/>
            <person name="Sritunyalucksana K."/>
            <person name="Paszkiewicz K.H."/>
            <person name="Moore K.A."/>
            <person name="Stentiford G.D."/>
            <person name="Williams B.A."/>
        </authorList>
    </citation>
    <scope>NUCLEOTIDE SEQUENCE [LARGE SCALE GENOMIC DNA]</scope>
    <source>
        <strain evidence="3 4">TH1</strain>
    </source>
</reference>
<feature type="compositionally biased region" description="Polar residues" evidence="1">
    <location>
        <begin position="97"/>
        <end position="113"/>
    </location>
</feature>
<protein>
    <recommendedName>
        <fullName evidence="2">GP-PDE domain-containing protein</fullName>
    </recommendedName>
</protein>
<feature type="region of interest" description="Disordered" evidence="1">
    <location>
        <begin position="94"/>
        <end position="113"/>
    </location>
</feature>
<evidence type="ECO:0000259" key="2">
    <source>
        <dbReference type="Pfam" id="PF03009"/>
    </source>
</evidence>
<organism evidence="3 4">
    <name type="scientific">Ecytonucleospora hepatopenaei</name>
    <dbReference type="NCBI Taxonomy" id="646526"/>
    <lineage>
        <taxon>Eukaryota</taxon>
        <taxon>Fungi</taxon>
        <taxon>Fungi incertae sedis</taxon>
        <taxon>Microsporidia</taxon>
        <taxon>Enterocytozoonidae</taxon>
        <taxon>Ecytonucleospora</taxon>
    </lineage>
</organism>
<dbReference type="SUPFAM" id="SSF51695">
    <property type="entry name" value="PLC-like phosphodiesterases"/>
    <property type="match status" value="1"/>
</dbReference>
<dbReference type="GO" id="GO:0006629">
    <property type="term" value="P:lipid metabolic process"/>
    <property type="evidence" value="ECO:0007669"/>
    <property type="project" value="InterPro"/>
</dbReference>